<dbReference type="AlphaFoldDB" id="A0A917KRZ8"/>
<dbReference type="EMBL" id="BMQA01000011">
    <property type="protein sequence ID" value="GGJ24200.1"/>
    <property type="molecule type" value="Genomic_DNA"/>
</dbReference>
<reference evidence="1" key="1">
    <citation type="journal article" date="2014" name="Int. J. Syst. Evol. Microbiol.">
        <title>Complete genome sequence of Corynebacterium casei LMG S-19264T (=DSM 44701T), isolated from a smear-ripened cheese.</title>
        <authorList>
            <consortium name="US DOE Joint Genome Institute (JGI-PGF)"/>
            <person name="Walter F."/>
            <person name="Albersmeier A."/>
            <person name="Kalinowski J."/>
            <person name="Ruckert C."/>
        </authorList>
    </citation>
    <scope>NUCLEOTIDE SEQUENCE</scope>
    <source>
        <strain evidence="1">JCM 3086</strain>
    </source>
</reference>
<gene>
    <name evidence="1" type="ORF">GCM10010121_039060</name>
</gene>
<proteinExistence type="predicted"/>
<name>A0A917KRZ8_9ACTN</name>
<evidence type="ECO:0000313" key="1">
    <source>
        <dbReference type="EMBL" id="GGJ24200.1"/>
    </source>
</evidence>
<comment type="caution">
    <text evidence="1">The sequence shown here is derived from an EMBL/GenBank/DDBJ whole genome shotgun (WGS) entry which is preliminary data.</text>
</comment>
<keyword evidence="2" id="KW-1185">Reference proteome</keyword>
<protein>
    <submittedName>
        <fullName evidence="1">Uncharacterized protein</fullName>
    </submittedName>
</protein>
<reference evidence="1" key="2">
    <citation type="submission" date="2020-09" db="EMBL/GenBank/DDBJ databases">
        <authorList>
            <person name="Sun Q."/>
            <person name="Ohkuma M."/>
        </authorList>
    </citation>
    <scope>NUCLEOTIDE SEQUENCE</scope>
    <source>
        <strain evidence="1">JCM 3086</strain>
    </source>
</reference>
<organism evidence="1 2">
    <name type="scientific">Streptomyces brasiliensis</name>
    <dbReference type="NCBI Taxonomy" id="1954"/>
    <lineage>
        <taxon>Bacteria</taxon>
        <taxon>Bacillati</taxon>
        <taxon>Actinomycetota</taxon>
        <taxon>Actinomycetes</taxon>
        <taxon>Kitasatosporales</taxon>
        <taxon>Streptomycetaceae</taxon>
        <taxon>Streptomyces</taxon>
    </lineage>
</organism>
<accession>A0A917KRZ8</accession>
<dbReference type="Proteomes" id="UP000657574">
    <property type="component" value="Unassembled WGS sequence"/>
</dbReference>
<sequence>MGSVLTTGGDGRVHWSFPAPYGTCPAVTAVAVDPEPGDEERTVWATLEEVTSWCVVVRVWRNRPRRGQGVAEPAGPGVVVHVIALGVTQVP</sequence>
<evidence type="ECO:0000313" key="2">
    <source>
        <dbReference type="Proteomes" id="UP000657574"/>
    </source>
</evidence>